<sequence length="402" mass="43977">RGKGSLKCQVGPPGRQTDVLDLSPNGKDRDTTAEELGLKHGSMITILPPPMPKKKEAQVTITVKKTKTTTDLIPSLTLPNQFHSRGKSSIIWYNQQGKVDQSRKVARTSLSTSREDQKMCEVAKVHAIWEPPMQKPMINGKHYDEGCLLSTYIGDSQDTPAKETATDRAIRVAGWLGLQPVGWIFSYADEDRHEDGDALPVHGRDAVVGAKLQIETMKLKGRDEGRKFITLTLDGRIGAAEAFQLSDVCVQMVAENVLSPPIVDEKLQSTRFMTLKDPVVVSGEETKRLDSVLLLVNTAMLSHVGLYSGGTNAPIGGNVKKTSGALLGKTRKRILAALEKKDGSEVLSELCDFDVLLAIDALIGKEESEKLCLLVRKYARGQKKGTVINEQLKLTLRSVLGE</sequence>
<dbReference type="EMBL" id="JATAAI010000011">
    <property type="protein sequence ID" value="KAK1742424.1"/>
    <property type="molecule type" value="Genomic_DNA"/>
</dbReference>
<dbReference type="Proteomes" id="UP001224775">
    <property type="component" value="Unassembled WGS sequence"/>
</dbReference>
<feature type="non-terminal residue" evidence="2">
    <location>
        <position position="1"/>
    </location>
</feature>
<accession>A0AAD9DDV4</accession>
<dbReference type="GO" id="GO:0031625">
    <property type="term" value="F:ubiquitin protein ligase binding"/>
    <property type="evidence" value="ECO:0007669"/>
    <property type="project" value="TreeGrafter"/>
</dbReference>
<protein>
    <submittedName>
        <fullName evidence="2">Nuclear protein localization 4 domain-containing protein</fullName>
    </submittedName>
</protein>
<gene>
    <name evidence="2" type="ORF">QTG54_006989</name>
</gene>
<evidence type="ECO:0000313" key="3">
    <source>
        <dbReference type="Proteomes" id="UP001224775"/>
    </source>
</evidence>
<keyword evidence="3" id="KW-1185">Reference proteome</keyword>
<dbReference type="GO" id="GO:0006511">
    <property type="term" value="P:ubiquitin-dependent protein catabolic process"/>
    <property type="evidence" value="ECO:0007669"/>
    <property type="project" value="InterPro"/>
</dbReference>
<dbReference type="PANTHER" id="PTHR12710">
    <property type="entry name" value="NUCLEAR PROTEIN LOCALIZATION 4"/>
    <property type="match status" value="1"/>
</dbReference>
<dbReference type="GO" id="GO:0043130">
    <property type="term" value="F:ubiquitin binding"/>
    <property type="evidence" value="ECO:0007669"/>
    <property type="project" value="TreeGrafter"/>
</dbReference>
<dbReference type="AlphaFoldDB" id="A0AAD9DDV4"/>
<dbReference type="GO" id="GO:0005634">
    <property type="term" value="C:nucleus"/>
    <property type="evidence" value="ECO:0007669"/>
    <property type="project" value="TreeGrafter"/>
</dbReference>
<comment type="caution">
    <text evidence="2">The sequence shown here is derived from an EMBL/GenBank/DDBJ whole genome shotgun (WGS) entry which is preliminary data.</text>
</comment>
<proteinExistence type="predicted"/>
<reference evidence="2" key="1">
    <citation type="submission" date="2023-06" db="EMBL/GenBank/DDBJ databases">
        <title>Survivors Of The Sea: Transcriptome response of Skeletonema marinoi to long-term dormancy.</title>
        <authorList>
            <person name="Pinder M.I.M."/>
            <person name="Kourtchenko O."/>
            <person name="Robertson E.K."/>
            <person name="Larsson T."/>
            <person name="Maumus F."/>
            <person name="Osuna-Cruz C.M."/>
            <person name="Vancaester E."/>
            <person name="Stenow R."/>
            <person name="Vandepoele K."/>
            <person name="Ploug H."/>
            <person name="Bruchert V."/>
            <person name="Godhe A."/>
            <person name="Topel M."/>
        </authorList>
    </citation>
    <scope>NUCLEOTIDE SEQUENCE</scope>
    <source>
        <strain evidence="2">R05AC</strain>
    </source>
</reference>
<name>A0AAD9DDV4_9STRA</name>
<evidence type="ECO:0000313" key="2">
    <source>
        <dbReference type="EMBL" id="KAK1742424.1"/>
    </source>
</evidence>
<feature type="region of interest" description="Disordered" evidence="1">
    <location>
        <begin position="1"/>
        <end position="26"/>
    </location>
</feature>
<organism evidence="2 3">
    <name type="scientific">Skeletonema marinoi</name>
    <dbReference type="NCBI Taxonomy" id="267567"/>
    <lineage>
        <taxon>Eukaryota</taxon>
        <taxon>Sar</taxon>
        <taxon>Stramenopiles</taxon>
        <taxon>Ochrophyta</taxon>
        <taxon>Bacillariophyta</taxon>
        <taxon>Coscinodiscophyceae</taxon>
        <taxon>Thalassiosirophycidae</taxon>
        <taxon>Thalassiosirales</taxon>
        <taxon>Skeletonemataceae</taxon>
        <taxon>Skeletonema</taxon>
        <taxon>Skeletonema marinoi-dohrnii complex</taxon>
    </lineage>
</organism>
<dbReference type="PANTHER" id="PTHR12710:SF0">
    <property type="entry name" value="NUCLEAR PROTEIN LOCALIZATION PROTEIN 4 HOMOLOG"/>
    <property type="match status" value="1"/>
</dbReference>
<dbReference type="InterPro" id="IPR016563">
    <property type="entry name" value="Npl4"/>
</dbReference>
<evidence type="ECO:0000256" key="1">
    <source>
        <dbReference type="SAM" id="MobiDB-lite"/>
    </source>
</evidence>